<reference evidence="1 2" key="1">
    <citation type="submission" date="2020-08" db="EMBL/GenBank/DDBJ databases">
        <title>Cohnella phylogeny.</title>
        <authorList>
            <person name="Dunlap C."/>
        </authorList>
    </citation>
    <scope>NUCLEOTIDE SEQUENCE [LARGE SCALE GENOMIC DNA]</scope>
    <source>
        <strain evidence="1 2">DSM 103658</strain>
    </source>
</reference>
<evidence type="ECO:0000313" key="1">
    <source>
        <dbReference type="EMBL" id="MBB6677644.1"/>
    </source>
</evidence>
<evidence type="ECO:0000313" key="2">
    <source>
        <dbReference type="Proteomes" id="UP000574133"/>
    </source>
</evidence>
<keyword evidence="2" id="KW-1185">Reference proteome</keyword>
<gene>
    <name evidence="1" type="ORF">H4Q31_09935</name>
</gene>
<dbReference type="RefSeq" id="WP_185178915.1">
    <property type="nucleotide sequence ID" value="NZ_CBCSEP010000005.1"/>
</dbReference>
<dbReference type="InterPro" id="IPR025716">
    <property type="entry name" value="Post-transcriptional_regulator"/>
</dbReference>
<dbReference type="AlphaFoldDB" id="A0A841T8K9"/>
<protein>
    <recommendedName>
        <fullName evidence="3">Post-transcriptional regulator</fullName>
    </recommendedName>
</protein>
<name>A0A841T8K9_9BACL</name>
<sequence length="90" mass="10408">MSEHDSAPGPELGEAEMNLMIEQLCESKAEEFRMLGYEQVQGADVWECVSDKYYKKGTPPLHEMVNDILSLKVNQYMNYITLSLYRGEKR</sequence>
<dbReference type="EMBL" id="JACJVN010000033">
    <property type="protein sequence ID" value="MBB6677644.1"/>
    <property type="molecule type" value="Genomic_DNA"/>
</dbReference>
<dbReference type="Proteomes" id="UP000574133">
    <property type="component" value="Unassembled WGS sequence"/>
</dbReference>
<accession>A0A841T8K9</accession>
<evidence type="ECO:0008006" key="3">
    <source>
        <dbReference type="Google" id="ProtNLM"/>
    </source>
</evidence>
<proteinExistence type="predicted"/>
<dbReference type="Pfam" id="PF13797">
    <property type="entry name" value="Post_transc_reg"/>
    <property type="match status" value="1"/>
</dbReference>
<organism evidence="1 2">
    <name type="scientific">Cohnella lubricantis</name>
    <dbReference type="NCBI Taxonomy" id="2163172"/>
    <lineage>
        <taxon>Bacteria</taxon>
        <taxon>Bacillati</taxon>
        <taxon>Bacillota</taxon>
        <taxon>Bacilli</taxon>
        <taxon>Bacillales</taxon>
        <taxon>Paenibacillaceae</taxon>
        <taxon>Cohnella</taxon>
    </lineage>
</organism>
<comment type="caution">
    <text evidence="1">The sequence shown here is derived from an EMBL/GenBank/DDBJ whole genome shotgun (WGS) entry which is preliminary data.</text>
</comment>